<dbReference type="GO" id="GO:0003677">
    <property type="term" value="F:DNA binding"/>
    <property type="evidence" value="ECO:0007669"/>
    <property type="project" value="UniProtKB-KW"/>
</dbReference>
<dbReference type="GeneID" id="27719639"/>
<proteinExistence type="predicted"/>
<evidence type="ECO:0000259" key="4">
    <source>
        <dbReference type="PROSITE" id="PS51517"/>
    </source>
</evidence>
<dbReference type="Pfam" id="PF05224">
    <property type="entry name" value="NDT80_PhoG"/>
    <property type="match status" value="1"/>
</dbReference>
<dbReference type="SUPFAM" id="SSF49417">
    <property type="entry name" value="p53-like transcription factors"/>
    <property type="match status" value="1"/>
</dbReference>
<dbReference type="GO" id="GO:0051321">
    <property type="term" value="P:meiotic cell cycle"/>
    <property type="evidence" value="ECO:0007669"/>
    <property type="project" value="TreeGrafter"/>
</dbReference>
<feature type="compositionally biased region" description="Polar residues" evidence="3">
    <location>
        <begin position="595"/>
        <end position="609"/>
    </location>
</feature>
<evidence type="ECO:0000256" key="1">
    <source>
        <dbReference type="ARBA" id="ARBA00023125"/>
    </source>
</evidence>
<dbReference type="InterPro" id="IPR037141">
    <property type="entry name" value="NDT80_DNA-bd_dom_sf"/>
</dbReference>
<feature type="compositionally biased region" description="Polar residues" evidence="3">
    <location>
        <begin position="533"/>
        <end position="548"/>
    </location>
</feature>
<keyword evidence="6" id="KW-1185">Reference proteome</keyword>
<feature type="compositionally biased region" description="Polar residues" evidence="3">
    <location>
        <begin position="562"/>
        <end position="578"/>
    </location>
</feature>
<feature type="compositionally biased region" description="Polar residues" evidence="3">
    <location>
        <begin position="642"/>
        <end position="652"/>
    </location>
</feature>
<dbReference type="PANTHER" id="PTHR35144:SF4">
    <property type="entry name" value="TRANSCRIPTION FACTOR VIB-1"/>
    <property type="match status" value="1"/>
</dbReference>
<feature type="compositionally biased region" description="Polar residues" evidence="3">
    <location>
        <begin position="500"/>
        <end position="513"/>
    </location>
</feature>
<dbReference type="KEGG" id="sapo:SAPIO_CDS10442"/>
<dbReference type="PROSITE" id="PS51517">
    <property type="entry name" value="NDT80"/>
    <property type="match status" value="1"/>
</dbReference>
<organism evidence="5 6">
    <name type="scientific">Pseudallescheria apiosperma</name>
    <name type="common">Scedosporium apiospermum</name>
    <dbReference type="NCBI Taxonomy" id="563466"/>
    <lineage>
        <taxon>Eukaryota</taxon>
        <taxon>Fungi</taxon>
        <taxon>Dikarya</taxon>
        <taxon>Ascomycota</taxon>
        <taxon>Pezizomycotina</taxon>
        <taxon>Sordariomycetes</taxon>
        <taxon>Hypocreomycetidae</taxon>
        <taxon>Microascales</taxon>
        <taxon>Microascaceae</taxon>
        <taxon>Scedosporium</taxon>
    </lineage>
</organism>
<dbReference type="InterPro" id="IPR052605">
    <property type="entry name" value="Fungal_trans_regulator"/>
</dbReference>
<feature type="domain" description="NDT80" evidence="4">
    <location>
        <begin position="108"/>
        <end position="344"/>
    </location>
</feature>
<dbReference type="InterPro" id="IPR008967">
    <property type="entry name" value="p53-like_TF_DNA-bd_sf"/>
</dbReference>
<sequence>MADLKAEPGPSSLWHNYGSPVHMASARFNPPMESALPNPPSASTPQHPARPRSSHHSLEQPPYSYNRYPGQEDSEAYERHQPHPNLTSHQSFPNLKRTYSQTEQAPYQDMVQEIRDDNSKLSVNHDHKLLSFKRTQDKTTIVDQHGRIQQLELSAQLHGMFFLSEMPSSTSDGTILQPELTCYRRNLFQISGSLITPRGQLSVVSESGETVPVNNVEVTISAIESVDGNPVRLIVIPWKTPPPNSPEIPQSPDQEPQSLPLIPFQDDGTESEGEYAVYPIGWRRLQFRIATANNGRRKELQQHFVLHLKVMGTLSNGTKTVLAESTTAPIVVRGRSPRNFQARKEIPLLGSSAGSRGQALVETGLGIVAGPLTVKPGEGKPRAVDMQPPRSAFTFSAPKMPGSQMGMRSNSYPSWNQPSHIPQIPVSGPSTYSSTTIGSEPYAKVPLTGANNFTAEPQEMPLQTSMPSVQLSLATNDSQQPAIRTQYAYAPPTTAPPPQLSSIPSQGGENSLSVPRYVDSNPRPSKSPRHATHQSVHSASSISNNENTGEYRYANSYHDVALNSSNTNSSGDMTNSYGPESNPPPPRDYYPPSNTWTSTAGGPNSTVAYTNGEARTYSYPEPYKGGSAAAPPAALPPPPPRVNTTPAASSTPVYGGSLNHYSWSAN</sequence>
<feature type="DNA-binding region" description="NDT80" evidence="2">
    <location>
        <begin position="108"/>
        <end position="344"/>
    </location>
</feature>
<dbReference type="EMBL" id="JOWA01000165">
    <property type="protein sequence ID" value="KEZ39061.1"/>
    <property type="molecule type" value="Genomic_DNA"/>
</dbReference>
<feature type="compositionally biased region" description="Polar residues" evidence="3">
    <location>
        <begin position="84"/>
        <end position="93"/>
    </location>
</feature>
<dbReference type="Proteomes" id="UP000028545">
    <property type="component" value="Unassembled WGS sequence"/>
</dbReference>
<dbReference type="HOGENOM" id="CLU_019835_1_0_1"/>
<dbReference type="OrthoDB" id="4117572at2759"/>
<feature type="region of interest" description="Disordered" evidence="3">
    <location>
        <begin position="489"/>
        <end position="549"/>
    </location>
</feature>
<dbReference type="GO" id="GO:0003700">
    <property type="term" value="F:DNA-binding transcription factor activity"/>
    <property type="evidence" value="ECO:0007669"/>
    <property type="project" value="UniProtKB-UniRule"/>
</dbReference>
<evidence type="ECO:0000313" key="5">
    <source>
        <dbReference type="EMBL" id="KEZ39061.1"/>
    </source>
</evidence>
<feature type="region of interest" description="Disordered" evidence="3">
    <location>
        <begin position="1"/>
        <end position="93"/>
    </location>
</feature>
<feature type="region of interest" description="Disordered" evidence="3">
    <location>
        <begin position="561"/>
        <end position="656"/>
    </location>
</feature>
<dbReference type="VEuPathDB" id="FungiDB:SAPIO_CDS10442"/>
<dbReference type="Gene3D" id="2.60.40.1390">
    <property type="entry name" value="NDT80 DNA-binding domain"/>
    <property type="match status" value="1"/>
</dbReference>
<name>A0A084FVE9_PSEDA</name>
<evidence type="ECO:0000256" key="3">
    <source>
        <dbReference type="SAM" id="MobiDB-lite"/>
    </source>
</evidence>
<reference evidence="5 6" key="1">
    <citation type="journal article" date="2014" name="Genome Announc.">
        <title>Draft genome sequence of the pathogenic fungus Scedosporium apiospermum.</title>
        <authorList>
            <person name="Vandeputte P."/>
            <person name="Ghamrawi S."/>
            <person name="Rechenmann M."/>
            <person name="Iltis A."/>
            <person name="Giraud S."/>
            <person name="Fleury M."/>
            <person name="Thornton C."/>
            <person name="Delhaes L."/>
            <person name="Meyer W."/>
            <person name="Papon N."/>
            <person name="Bouchara J.P."/>
        </authorList>
    </citation>
    <scope>NUCLEOTIDE SEQUENCE [LARGE SCALE GENOMIC DNA]</scope>
    <source>
        <strain evidence="5 6">IHEM 14462</strain>
    </source>
</reference>
<protein>
    <submittedName>
        <fullName evidence="5">Transcription factor vib-1</fullName>
    </submittedName>
</protein>
<accession>A0A084FVE9</accession>
<dbReference type="GO" id="GO:0045944">
    <property type="term" value="P:positive regulation of transcription by RNA polymerase II"/>
    <property type="evidence" value="ECO:0007669"/>
    <property type="project" value="TreeGrafter"/>
</dbReference>
<evidence type="ECO:0000313" key="6">
    <source>
        <dbReference type="Proteomes" id="UP000028545"/>
    </source>
</evidence>
<dbReference type="InterPro" id="IPR024061">
    <property type="entry name" value="NDT80_DNA-bd_dom"/>
</dbReference>
<dbReference type="OMA" id="RTQDKHT"/>
<feature type="compositionally biased region" description="Polar residues" evidence="3">
    <location>
        <begin position="428"/>
        <end position="437"/>
    </location>
</feature>
<feature type="region of interest" description="Disordered" evidence="3">
    <location>
        <begin position="414"/>
        <end position="437"/>
    </location>
</feature>
<gene>
    <name evidence="5" type="ORF">SAPIO_CDS10442</name>
</gene>
<dbReference type="GO" id="GO:0000228">
    <property type="term" value="C:nuclear chromosome"/>
    <property type="evidence" value="ECO:0007669"/>
    <property type="project" value="TreeGrafter"/>
</dbReference>
<comment type="caution">
    <text evidence="5">The sequence shown here is derived from an EMBL/GenBank/DDBJ whole genome shotgun (WGS) entry which is preliminary data.</text>
</comment>
<dbReference type="RefSeq" id="XP_016638860.1">
    <property type="nucleotide sequence ID" value="XM_016784027.1"/>
</dbReference>
<dbReference type="AlphaFoldDB" id="A0A084FVE9"/>
<evidence type="ECO:0000256" key="2">
    <source>
        <dbReference type="PROSITE-ProRule" id="PRU00850"/>
    </source>
</evidence>
<keyword evidence="1 2" id="KW-0238">DNA-binding</keyword>
<dbReference type="PANTHER" id="PTHR35144">
    <property type="entry name" value="MEIOSIS-SPECIFIC TRANSCRIPTION FACTOR NDT80"/>
    <property type="match status" value="1"/>
</dbReference>